<evidence type="ECO:0000256" key="4">
    <source>
        <dbReference type="ARBA" id="ARBA00024195"/>
    </source>
</evidence>
<dbReference type="Gene3D" id="2.40.10.10">
    <property type="entry name" value="Trypsin-like serine proteases"/>
    <property type="match status" value="2"/>
</dbReference>
<evidence type="ECO:0000256" key="2">
    <source>
        <dbReference type="ARBA" id="ARBA00023157"/>
    </source>
</evidence>
<evidence type="ECO:0000256" key="6">
    <source>
        <dbReference type="SAM" id="SignalP"/>
    </source>
</evidence>
<dbReference type="PRINTS" id="PR00722">
    <property type="entry name" value="CHYMOTRYPSIN"/>
</dbReference>
<feature type="compositionally biased region" description="Polar residues" evidence="5">
    <location>
        <begin position="97"/>
        <end position="106"/>
    </location>
</feature>
<feature type="signal peptide" evidence="6">
    <location>
        <begin position="1"/>
        <end position="25"/>
    </location>
</feature>
<dbReference type="FunFam" id="2.40.10.10:FF:000002">
    <property type="entry name" value="Transmembrane protease serine"/>
    <property type="match status" value="1"/>
</dbReference>
<dbReference type="PANTHER" id="PTHR24256">
    <property type="entry name" value="TRYPTASE-RELATED"/>
    <property type="match status" value="1"/>
</dbReference>
<comment type="similarity">
    <text evidence="4">Belongs to the peptidase S1 family. CLIP subfamily.</text>
</comment>
<feature type="region of interest" description="Disordered" evidence="5">
    <location>
        <begin position="85"/>
        <end position="128"/>
    </location>
</feature>
<evidence type="ECO:0000256" key="3">
    <source>
        <dbReference type="ARBA" id="ARBA00023180"/>
    </source>
</evidence>
<feature type="compositionally biased region" description="Polar residues" evidence="5">
    <location>
        <begin position="54"/>
        <end position="68"/>
    </location>
</feature>
<evidence type="ECO:0000256" key="1">
    <source>
        <dbReference type="ARBA" id="ARBA00022729"/>
    </source>
</evidence>
<dbReference type="GO" id="GO:0006508">
    <property type="term" value="P:proteolysis"/>
    <property type="evidence" value="ECO:0007669"/>
    <property type="project" value="UniProtKB-KW"/>
</dbReference>
<dbReference type="PROSITE" id="PS50240">
    <property type="entry name" value="TRYPSIN_DOM"/>
    <property type="match status" value="1"/>
</dbReference>
<accession>A0A6G1SAF1</accession>
<dbReference type="CDD" id="cd00190">
    <property type="entry name" value="Tryp_SPc"/>
    <property type="match status" value="1"/>
</dbReference>
<keyword evidence="8" id="KW-0645">Protease</keyword>
<dbReference type="InterPro" id="IPR051487">
    <property type="entry name" value="Ser/Thr_Proteases_Immune/Dev"/>
</dbReference>
<sequence length="913" mass="98481">MKLQATRHCSVKISLLLAIIQATNATIALNLTTTATLANSSTNSSTQNDTQTLVVDTQRATPATSGRQSMGARAGRMLDLDRLSGEVGKSAAKGPSLSGNRQSRILSDNDEEPRSSSTRKGGQRKMSINGFIPIVSLDSQGTTADEEDNDQQQQQQNLREQLATSYGGQTSIGHASIPSTNEQWQQVGGPAADQSQETARAQRKLLGASSLFSGLLPSASKPLGIGGNYPTSQTLLGYNNPMQQQQQQPQQFITGPMNTPMATTLMEQHQTFSPAPQHQALSPTDCICVPFFQCKNGVISEAQLSKSQLFQQTNQHQHQQYQLNPTGWLGQQHQVPRSLSGGEFGAGARGQQLAPVSSSSSNINQQQFVNDIYDQLRKNIESGNLEQQAAAAALLDERNANQTQTNETEERSLISRRQHQATKCGIMRTCCRLPSSLVGSGSGPQHHHHHHQHQQLAAGRLIGPQGHNHQRQHHALVPSASLARPQFATGGPPQPSASTAAHLVNPQLTDFYQLQASGYNANEQQQQPQQFSPQTSQLQAQLMQQQQQFARPQSLLASQQAPSSGSSFMAGRCGLRQALGISGRVQNFQAQAQGESSAEFGEFPAHAAILKRMSPGDSLFVCSAVLISNQWLATAAHCVRKHRPEELKIRLGEWDVNKDDEFYPFVEANVRELVLHPEFQSNSLINDIALLRLEQPVDAGQMPHVAPACIGQLEEQANFVGQRCWVAGWGKDAFGQQGAFQSVLKKVDLPVVSHQDCEQALKHQTKLGRYFRLHQGNICAGGEQGKDACEGDGGGGLYCVEPQSGLVKAVGLVSWGVGCGQRGVPGVFVSMAHYSRWMESVVAASGEENVYGYMDARTEAGAADAMKGIISERSNQPVQPTNGTITISAEANANANADAQTTSANTTTIAITN</sequence>
<dbReference type="AlphaFoldDB" id="A0A6G1SAF1"/>
<dbReference type="InterPro" id="IPR009003">
    <property type="entry name" value="Peptidase_S1_PA"/>
</dbReference>
<feature type="region of interest" description="Disordered" evidence="5">
    <location>
        <begin position="438"/>
        <end position="457"/>
    </location>
</feature>
<organism evidence="8">
    <name type="scientific">Aceria tosichella</name>
    <name type="common">wheat curl mite</name>
    <dbReference type="NCBI Taxonomy" id="561515"/>
    <lineage>
        <taxon>Eukaryota</taxon>
        <taxon>Metazoa</taxon>
        <taxon>Ecdysozoa</taxon>
        <taxon>Arthropoda</taxon>
        <taxon>Chelicerata</taxon>
        <taxon>Arachnida</taxon>
        <taxon>Acari</taxon>
        <taxon>Acariformes</taxon>
        <taxon>Trombidiformes</taxon>
        <taxon>Prostigmata</taxon>
        <taxon>Eupodina</taxon>
        <taxon>Eriophyoidea</taxon>
        <taxon>Eriophyidae</taxon>
        <taxon>Eriophyinae</taxon>
        <taxon>Aceriini</taxon>
        <taxon>Aceria</taxon>
    </lineage>
</organism>
<evidence type="ECO:0000256" key="5">
    <source>
        <dbReference type="SAM" id="MobiDB-lite"/>
    </source>
</evidence>
<feature type="region of interest" description="Disordered" evidence="5">
    <location>
        <begin position="521"/>
        <end position="544"/>
    </location>
</feature>
<name>A0A6G1SAF1_9ACAR</name>
<proteinExistence type="inferred from homology"/>
<evidence type="ECO:0000259" key="7">
    <source>
        <dbReference type="PROSITE" id="PS50240"/>
    </source>
</evidence>
<feature type="chain" id="PRO_5026035026" evidence="6">
    <location>
        <begin position="26"/>
        <end position="913"/>
    </location>
</feature>
<keyword evidence="3" id="KW-0325">Glycoprotein</keyword>
<reference evidence="8" key="1">
    <citation type="submission" date="2018-10" db="EMBL/GenBank/DDBJ databases">
        <title>Transcriptome assembly of Aceria tosichella (Wheat curl mite) Type 2.</title>
        <authorList>
            <person name="Scully E.D."/>
            <person name="Geib S.M."/>
            <person name="Palmer N.A."/>
            <person name="Gupta A.K."/>
            <person name="Sarath G."/>
            <person name="Tatineni S."/>
        </authorList>
    </citation>
    <scope>NUCLEOTIDE SEQUENCE</scope>
    <source>
        <strain evidence="8">LincolnNE</strain>
    </source>
</reference>
<dbReference type="EMBL" id="GGYP01002704">
    <property type="protein sequence ID" value="MDE47475.1"/>
    <property type="molecule type" value="Transcribed_RNA"/>
</dbReference>
<feature type="compositionally biased region" description="Low complexity" evidence="5">
    <location>
        <begin position="151"/>
        <end position="160"/>
    </location>
</feature>
<feature type="domain" description="Peptidase S1" evidence="7">
    <location>
        <begin position="591"/>
        <end position="843"/>
    </location>
</feature>
<keyword evidence="8" id="KW-0378">Hydrolase</keyword>
<dbReference type="SMART" id="SM00020">
    <property type="entry name" value="Tryp_SPc"/>
    <property type="match status" value="1"/>
</dbReference>
<feature type="region of interest" description="Disordered" evidence="5">
    <location>
        <begin position="38"/>
        <end position="73"/>
    </location>
</feature>
<dbReference type="FunFam" id="2.40.10.10:FF:000028">
    <property type="entry name" value="Serine protease easter"/>
    <property type="match status" value="1"/>
</dbReference>
<keyword evidence="2" id="KW-1015">Disulfide bond</keyword>
<protein>
    <submittedName>
        <fullName evidence="8">Serine protease 42</fullName>
    </submittedName>
</protein>
<dbReference type="InterPro" id="IPR001314">
    <property type="entry name" value="Peptidase_S1A"/>
</dbReference>
<dbReference type="InterPro" id="IPR001254">
    <property type="entry name" value="Trypsin_dom"/>
</dbReference>
<dbReference type="GO" id="GO:0004252">
    <property type="term" value="F:serine-type endopeptidase activity"/>
    <property type="evidence" value="ECO:0007669"/>
    <property type="project" value="InterPro"/>
</dbReference>
<dbReference type="SUPFAM" id="SSF50494">
    <property type="entry name" value="Trypsin-like serine proteases"/>
    <property type="match status" value="1"/>
</dbReference>
<gene>
    <name evidence="8" type="primary">Prss42</name>
    <name evidence="8" type="ORF">g.8558</name>
</gene>
<keyword evidence="1 6" id="KW-0732">Signal</keyword>
<feature type="region of interest" description="Disordered" evidence="5">
    <location>
        <begin position="140"/>
        <end position="160"/>
    </location>
</feature>
<dbReference type="InterPro" id="IPR043504">
    <property type="entry name" value="Peptidase_S1_PA_chymotrypsin"/>
</dbReference>
<feature type="compositionally biased region" description="Low complexity" evidence="5">
    <location>
        <begin position="38"/>
        <end position="53"/>
    </location>
</feature>
<evidence type="ECO:0000313" key="8">
    <source>
        <dbReference type="EMBL" id="MDE47475.1"/>
    </source>
</evidence>
<feature type="region of interest" description="Disordered" evidence="5">
    <location>
        <begin position="397"/>
        <end position="416"/>
    </location>
</feature>
<feature type="compositionally biased region" description="Low complexity" evidence="5">
    <location>
        <begin position="524"/>
        <end position="544"/>
    </location>
</feature>
<dbReference type="Pfam" id="PF00089">
    <property type="entry name" value="Trypsin"/>
    <property type="match status" value="1"/>
</dbReference>